<gene>
    <name evidence="16" type="ORF">FHR99_001399</name>
</gene>
<comment type="subcellular location">
    <subcellularLocation>
        <location evidence="1 11">Cell outer membrane</location>
        <topology evidence="1 11">Multi-pass membrane protein</topology>
    </subcellularLocation>
</comment>
<feature type="signal peptide" evidence="13">
    <location>
        <begin position="1"/>
        <end position="23"/>
    </location>
</feature>
<comment type="similarity">
    <text evidence="11 12">Belongs to the TonB-dependent receptor family.</text>
</comment>
<name>A0A7W4Z5F6_9GAMM</name>
<sequence>MKCTYRLAVGLSASLLMIPSALSQVADKRFVTIEEVIVTARKVEESLQDTPVSVAAFSTSDLEQMGASEAKDVANFTPNLRMQKQSGSQDNYAMAIRGVSSGETALTIDPTVGVYMDGVYLARTTGLAFDIVDLKRIEVLRGPQGTLFGRNTIGGALNIITEKPTGEPAFKLALGGGDHGYSRVMTSVDSPDLGPVALKFSYLRNTSERELESLYNGESLGDSKGEYFRLAARWKASDNIALDYIYDKSDRESNANTQQLSHVRAVYADPSSAFYGGPYYEQAEAAASEDRLSVLPFINTDPGESNSDIDSHSITLEWDAMDSLLVKSISNVREWDSSARGTEFGAFPVQNNGDVVDLRDRSSPSNVPVGTLVPLFSATRDNFHRQITQEFQLTGKALDERLSYTAGIYLFHEEATEDNPQQFVLPTRFIAAAAGGVTLPPIGVASNATWLSAPFAYELENESRAIYGQFTYNLFTDFDVTLGLRYTEDEKESTLQNNLDGASGAVRVTSSDSWNNFSPSFSLDYRWSDQVSSYLRVANGYRSGGYNVRAQTSSSFSTPFDPEEITSYEIGIKSDLLDRRLRLNLSVFQMDYTDRQIAQFEAGSGGASSVIVNAGESVTRGLEIESVFIPTPGLRLIANYGFLDVEYKEFISGPVDPVTGFSSGSNRDISDEVTENLYAPEHSGAVAIEFQSAPWSFGQLTLRLDATYVDSISFHPQLFLYDQTEAYTLVNARATLADIPLADGRLRVALWGKNLTDKEYREFGIDFGLLGFAVNNYGVLARVGIDLVYEFGD</sequence>
<dbReference type="InterPro" id="IPR036942">
    <property type="entry name" value="Beta-barrel_TonB_sf"/>
</dbReference>
<keyword evidence="6" id="KW-0408">Iron</keyword>
<protein>
    <submittedName>
        <fullName evidence="16">Iron complex outermembrane receptor protein</fullName>
    </submittedName>
</protein>
<dbReference type="Pfam" id="PF00593">
    <property type="entry name" value="TonB_dep_Rec_b-barrel"/>
    <property type="match status" value="1"/>
</dbReference>
<dbReference type="Pfam" id="PF07715">
    <property type="entry name" value="Plug"/>
    <property type="match status" value="1"/>
</dbReference>
<evidence type="ECO:0000256" key="2">
    <source>
        <dbReference type="ARBA" id="ARBA00022448"/>
    </source>
</evidence>
<evidence type="ECO:0000259" key="15">
    <source>
        <dbReference type="Pfam" id="PF07715"/>
    </source>
</evidence>
<evidence type="ECO:0000313" key="17">
    <source>
        <dbReference type="Proteomes" id="UP000537130"/>
    </source>
</evidence>
<dbReference type="GO" id="GO:0009279">
    <property type="term" value="C:cell outer membrane"/>
    <property type="evidence" value="ECO:0007669"/>
    <property type="project" value="UniProtKB-SubCell"/>
</dbReference>
<dbReference type="InterPro" id="IPR039426">
    <property type="entry name" value="TonB-dep_rcpt-like"/>
</dbReference>
<evidence type="ECO:0000256" key="4">
    <source>
        <dbReference type="ARBA" id="ARBA00022496"/>
    </source>
</evidence>
<keyword evidence="17" id="KW-1185">Reference proteome</keyword>
<keyword evidence="9 11" id="KW-0472">Membrane</keyword>
<evidence type="ECO:0000256" key="9">
    <source>
        <dbReference type="ARBA" id="ARBA00023136"/>
    </source>
</evidence>
<comment type="caution">
    <text evidence="16">The sequence shown here is derived from an EMBL/GenBank/DDBJ whole genome shotgun (WGS) entry which is preliminary data.</text>
</comment>
<feature type="domain" description="TonB-dependent receptor plug" evidence="15">
    <location>
        <begin position="47"/>
        <end position="156"/>
    </location>
</feature>
<keyword evidence="10 11" id="KW-0998">Cell outer membrane</keyword>
<keyword evidence="4" id="KW-0410">Iron transport</keyword>
<reference evidence="16 17" key="1">
    <citation type="submission" date="2020-08" db="EMBL/GenBank/DDBJ databases">
        <title>Genomic Encyclopedia of Type Strains, Phase III (KMG-III): the genomes of soil and plant-associated and newly described type strains.</title>
        <authorList>
            <person name="Whitman W."/>
        </authorList>
    </citation>
    <scope>NUCLEOTIDE SEQUENCE [LARGE SCALE GENOMIC DNA]</scope>
    <source>
        <strain evidence="16 17">CECT 8654</strain>
    </source>
</reference>
<dbReference type="InterPro" id="IPR000531">
    <property type="entry name" value="Beta-barrel_TonB"/>
</dbReference>
<dbReference type="PROSITE" id="PS52016">
    <property type="entry name" value="TONB_DEPENDENT_REC_3"/>
    <property type="match status" value="1"/>
</dbReference>
<feature type="domain" description="TonB-dependent receptor-like beta-barrel" evidence="14">
    <location>
        <begin position="256"/>
        <end position="755"/>
    </location>
</feature>
<accession>A0A7W4Z5F6</accession>
<dbReference type="InterPro" id="IPR012910">
    <property type="entry name" value="Plug_dom"/>
</dbReference>
<dbReference type="PANTHER" id="PTHR32552">
    <property type="entry name" value="FERRICHROME IRON RECEPTOR-RELATED"/>
    <property type="match status" value="1"/>
</dbReference>
<proteinExistence type="inferred from homology"/>
<dbReference type="Proteomes" id="UP000537130">
    <property type="component" value="Unassembled WGS sequence"/>
</dbReference>
<keyword evidence="8 12" id="KW-0798">TonB box</keyword>
<keyword evidence="5 11" id="KW-0812">Transmembrane</keyword>
<dbReference type="EMBL" id="JACHWY010000001">
    <property type="protein sequence ID" value="MBB3047163.1"/>
    <property type="molecule type" value="Genomic_DNA"/>
</dbReference>
<keyword evidence="3 11" id="KW-1134">Transmembrane beta strand</keyword>
<evidence type="ECO:0000313" key="16">
    <source>
        <dbReference type="EMBL" id="MBB3047163.1"/>
    </source>
</evidence>
<evidence type="ECO:0000256" key="10">
    <source>
        <dbReference type="ARBA" id="ARBA00023237"/>
    </source>
</evidence>
<keyword evidence="2 11" id="KW-0813">Transport</keyword>
<evidence type="ECO:0000256" key="6">
    <source>
        <dbReference type="ARBA" id="ARBA00023004"/>
    </source>
</evidence>
<evidence type="ECO:0000259" key="14">
    <source>
        <dbReference type="Pfam" id="PF00593"/>
    </source>
</evidence>
<evidence type="ECO:0000256" key="8">
    <source>
        <dbReference type="ARBA" id="ARBA00023077"/>
    </source>
</evidence>
<dbReference type="Gene3D" id="2.40.170.20">
    <property type="entry name" value="TonB-dependent receptor, beta-barrel domain"/>
    <property type="match status" value="1"/>
</dbReference>
<feature type="chain" id="PRO_5031531643" evidence="13">
    <location>
        <begin position="24"/>
        <end position="793"/>
    </location>
</feature>
<organism evidence="16 17">
    <name type="scientific">Litorivivens lipolytica</name>
    <dbReference type="NCBI Taxonomy" id="1524264"/>
    <lineage>
        <taxon>Bacteria</taxon>
        <taxon>Pseudomonadati</taxon>
        <taxon>Pseudomonadota</taxon>
        <taxon>Gammaproteobacteria</taxon>
        <taxon>Litorivivens</taxon>
    </lineage>
</organism>
<keyword evidence="7" id="KW-0406">Ion transport</keyword>
<evidence type="ECO:0000256" key="7">
    <source>
        <dbReference type="ARBA" id="ARBA00023065"/>
    </source>
</evidence>
<keyword evidence="16" id="KW-0675">Receptor</keyword>
<dbReference type="RefSeq" id="WP_183409802.1">
    <property type="nucleotide sequence ID" value="NZ_JACHWY010000001.1"/>
</dbReference>
<evidence type="ECO:0000256" key="12">
    <source>
        <dbReference type="RuleBase" id="RU003357"/>
    </source>
</evidence>
<evidence type="ECO:0000256" key="13">
    <source>
        <dbReference type="SAM" id="SignalP"/>
    </source>
</evidence>
<dbReference type="AlphaFoldDB" id="A0A7W4Z5F6"/>
<dbReference type="SUPFAM" id="SSF56935">
    <property type="entry name" value="Porins"/>
    <property type="match status" value="1"/>
</dbReference>
<dbReference type="GO" id="GO:0006826">
    <property type="term" value="P:iron ion transport"/>
    <property type="evidence" value="ECO:0007669"/>
    <property type="project" value="UniProtKB-KW"/>
</dbReference>
<evidence type="ECO:0000256" key="3">
    <source>
        <dbReference type="ARBA" id="ARBA00022452"/>
    </source>
</evidence>
<dbReference type="PANTHER" id="PTHR32552:SF81">
    <property type="entry name" value="TONB-DEPENDENT OUTER MEMBRANE RECEPTOR"/>
    <property type="match status" value="1"/>
</dbReference>
<evidence type="ECO:0000256" key="5">
    <source>
        <dbReference type="ARBA" id="ARBA00022692"/>
    </source>
</evidence>
<evidence type="ECO:0000256" key="11">
    <source>
        <dbReference type="PROSITE-ProRule" id="PRU01360"/>
    </source>
</evidence>
<keyword evidence="13" id="KW-0732">Signal</keyword>
<evidence type="ECO:0000256" key="1">
    <source>
        <dbReference type="ARBA" id="ARBA00004571"/>
    </source>
</evidence>